<name>A0A9X2JWN5_9MICO</name>
<accession>A0A9X2JWN5</accession>
<dbReference type="InterPro" id="IPR036689">
    <property type="entry name" value="ESAT-6-like_sf"/>
</dbReference>
<dbReference type="Gene3D" id="1.10.287.1060">
    <property type="entry name" value="ESAT-6-like"/>
    <property type="match status" value="1"/>
</dbReference>
<dbReference type="RefSeq" id="WP_253832624.1">
    <property type="nucleotide sequence ID" value="NZ_JAMTCS010000001.1"/>
</dbReference>
<evidence type="ECO:0000313" key="2">
    <source>
        <dbReference type="Proteomes" id="UP001139493"/>
    </source>
</evidence>
<evidence type="ECO:0000313" key="1">
    <source>
        <dbReference type="EMBL" id="MCP2263284.1"/>
    </source>
</evidence>
<dbReference type="SUPFAM" id="SSF140453">
    <property type="entry name" value="EsxAB dimer-like"/>
    <property type="match status" value="1"/>
</dbReference>
<keyword evidence="2" id="KW-1185">Reference proteome</keyword>
<dbReference type="Pfam" id="PF06013">
    <property type="entry name" value="WXG100"/>
    <property type="match status" value="1"/>
</dbReference>
<organism evidence="1 2">
    <name type="scientific">Promicromonospora thailandica</name>
    <dbReference type="NCBI Taxonomy" id="765201"/>
    <lineage>
        <taxon>Bacteria</taxon>
        <taxon>Bacillati</taxon>
        <taxon>Actinomycetota</taxon>
        <taxon>Actinomycetes</taxon>
        <taxon>Micrococcales</taxon>
        <taxon>Promicromonosporaceae</taxon>
        <taxon>Promicromonospora</taxon>
    </lineage>
</organism>
<protein>
    <recommendedName>
        <fullName evidence="3">WXG100 family type VII secretion target</fullName>
    </recommendedName>
</protein>
<proteinExistence type="predicted"/>
<evidence type="ECO:0008006" key="3">
    <source>
        <dbReference type="Google" id="ProtNLM"/>
    </source>
</evidence>
<gene>
    <name evidence="1" type="ORF">APR03_000607</name>
</gene>
<dbReference type="Proteomes" id="UP001139493">
    <property type="component" value="Unassembled WGS sequence"/>
</dbReference>
<sequence length="148" mass="15964">MPDTSVDYDAVESFSVDPNGLVASARKIREHTETIIDSLLTIENTLDQLSLGWAGSSADEARDFGQRWQAISWDLFGTEQAPERGVLAVIASGVATVGDLFARTETSLVEFFETFGQGLVGGGSEGETSFGPREDITDVRTTAVTQDW</sequence>
<dbReference type="AlphaFoldDB" id="A0A9X2JWN5"/>
<dbReference type="InterPro" id="IPR010310">
    <property type="entry name" value="T7SS_ESAT-6-like"/>
</dbReference>
<comment type="caution">
    <text evidence="1">The sequence shown here is derived from an EMBL/GenBank/DDBJ whole genome shotgun (WGS) entry which is preliminary data.</text>
</comment>
<reference evidence="1" key="1">
    <citation type="submission" date="2022-06" db="EMBL/GenBank/DDBJ databases">
        <title>Genomic Encyclopedia of Archaeal and Bacterial Type Strains, Phase II (KMG-II): from individual species to whole genera.</title>
        <authorList>
            <person name="Goeker M."/>
        </authorList>
    </citation>
    <scope>NUCLEOTIDE SEQUENCE</scope>
    <source>
        <strain evidence="1">DSM 26652</strain>
    </source>
</reference>
<dbReference type="EMBL" id="JAMTCS010000001">
    <property type="protein sequence ID" value="MCP2263284.1"/>
    <property type="molecule type" value="Genomic_DNA"/>
</dbReference>